<name>A0A166CHH7_9EURY</name>
<keyword evidence="2" id="KW-1185">Reference proteome</keyword>
<protein>
    <recommendedName>
        <fullName evidence="3">Transposase InsH N-terminal domain-containing protein</fullName>
    </recommendedName>
</protein>
<comment type="caution">
    <text evidence="1">The sequence shown here is derived from an EMBL/GenBank/DDBJ whole genome shotgun (WGS) entry which is preliminary data.</text>
</comment>
<evidence type="ECO:0008006" key="3">
    <source>
        <dbReference type="Google" id="ProtNLM"/>
    </source>
</evidence>
<dbReference type="Proteomes" id="UP000077275">
    <property type="component" value="Unassembled WGS sequence"/>
</dbReference>
<evidence type="ECO:0000313" key="2">
    <source>
        <dbReference type="Proteomes" id="UP000077275"/>
    </source>
</evidence>
<dbReference type="PATRIC" id="fig|47311.3.peg.2283"/>
<sequence>MFNVCDNKLIKFTVLSFRVAKMSLTEYSCEKSKYRYTQHQLMALICLMKRLRRDYRLFTSIIQLMPEICLILDLKKIPHYTALQKFFKRIKSQVIDEIMNQTVKLFDIKNPWVALDGTGHSC</sequence>
<gene>
    <name evidence="1" type="ORF">MBCUT_20850</name>
</gene>
<organism evidence="1 2">
    <name type="scientific">Methanobrevibacter cuticularis</name>
    <dbReference type="NCBI Taxonomy" id="47311"/>
    <lineage>
        <taxon>Archaea</taxon>
        <taxon>Methanobacteriati</taxon>
        <taxon>Methanobacteriota</taxon>
        <taxon>Methanomada group</taxon>
        <taxon>Methanobacteria</taxon>
        <taxon>Methanobacteriales</taxon>
        <taxon>Methanobacteriaceae</taxon>
        <taxon>Methanobrevibacter</taxon>
    </lineage>
</organism>
<dbReference type="RefSeq" id="WP_067260828.1">
    <property type="nucleotide sequence ID" value="NZ_LWMW01000169.1"/>
</dbReference>
<evidence type="ECO:0000313" key="1">
    <source>
        <dbReference type="EMBL" id="KZX14513.1"/>
    </source>
</evidence>
<reference evidence="1 2" key="1">
    <citation type="submission" date="2016-04" db="EMBL/GenBank/DDBJ databases">
        <title>Genome sequence of Methanobrevibacter cuticularis DSM 11139.</title>
        <authorList>
            <person name="Poehlein A."/>
            <person name="Seedorf H."/>
            <person name="Daniel R."/>
        </authorList>
    </citation>
    <scope>NUCLEOTIDE SEQUENCE [LARGE SCALE GENOMIC DNA]</scope>
    <source>
        <strain evidence="1 2">DSM 11139</strain>
    </source>
</reference>
<dbReference type="EMBL" id="LWMW01000169">
    <property type="protein sequence ID" value="KZX14513.1"/>
    <property type="molecule type" value="Genomic_DNA"/>
</dbReference>
<dbReference type="AlphaFoldDB" id="A0A166CHH7"/>
<accession>A0A166CHH7</accession>
<proteinExistence type="predicted"/>